<dbReference type="Pfam" id="PF13305">
    <property type="entry name" value="TetR_C_33"/>
    <property type="match status" value="1"/>
</dbReference>
<keyword evidence="2 4" id="KW-0238">DNA-binding</keyword>
<dbReference type="RefSeq" id="WP_252806985.1">
    <property type="nucleotide sequence ID" value="NZ_BAAABM010000017.1"/>
</dbReference>
<dbReference type="InterPro" id="IPR025996">
    <property type="entry name" value="MT1864/Rv1816-like_C"/>
</dbReference>
<dbReference type="EMBL" id="BAAABM010000017">
    <property type="protein sequence ID" value="GAA0337140.1"/>
    <property type="molecule type" value="Genomic_DNA"/>
</dbReference>
<gene>
    <name evidence="7" type="ORF">GCM10010151_28530</name>
</gene>
<comment type="caution">
    <text evidence="7">The sequence shown here is derived from an EMBL/GenBank/DDBJ whole genome shotgun (WGS) entry which is preliminary data.</text>
</comment>
<dbReference type="PANTHER" id="PTHR30055">
    <property type="entry name" value="HTH-TYPE TRANSCRIPTIONAL REGULATOR RUTR"/>
    <property type="match status" value="1"/>
</dbReference>
<reference evidence="8" key="1">
    <citation type="journal article" date="2019" name="Int. J. Syst. Evol. Microbiol.">
        <title>The Global Catalogue of Microorganisms (GCM) 10K type strain sequencing project: providing services to taxonomists for standard genome sequencing and annotation.</title>
        <authorList>
            <consortium name="The Broad Institute Genomics Platform"/>
            <consortium name="The Broad Institute Genome Sequencing Center for Infectious Disease"/>
            <person name="Wu L."/>
            <person name="Ma J."/>
        </authorList>
    </citation>
    <scope>NUCLEOTIDE SEQUENCE [LARGE SCALE GENOMIC DNA]</scope>
    <source>
        <strain evidence="8">JCM 3146</strain>
    </source>
</reference>
<dbReference type="SUPFAM" id="SSF48498">
    <property type="entry name" value="Tetracyclin repressor-like, C-terminal domain"/>
    <property type="match status" value="1"/>
</dbReference>
<keyword evidence="3" id="KW-0804">Transcription</keyword>
<dbReference type="PANTHER" id="PTHR30055:SF220">
    <property type="entry name" value="TETR-FAMILY REGULATORY PROTEIN"/>
    <property type="match status" value="1"/>
</dbReference>
<evidence type="ECO:0000256" key="5">
    <source>
        <dbReference type="SAM" id="MobiDB-lite"/>
    </source>
</evidence>
<dbReference type="InterPro" id="IPR050109">
    <property type="entry name" value="HTH-type_TetR-like_transc_reg"/>
</dbReference>
<accession>A0ABP3G5X8</accession>
<dbReference type="PRINTS" id="PR00455">
    <property type="entry name" value="HTHTETR"/>
</dbReference>
<dbReference type="Gene3D" id="1.10.357.10">
    <property type="entry name" value="Tetracycline Repressor, domain 2"/>
    <property type="match status" value="1"/>
</dbReference>
<name>A0ABP3G5X8_9ACTN</name>
<evidence type="ECO:0000256" key="2">
    <source>
        <dbReference type="ARBA" id="ARBA00023125"/>
    </source>
</evidence>
<dbReference type="Pfam" id="PF00440">
    <property type="entry name" value="TetR_N"/>
    <property type="match status" value="1"/>
</dbReference>
<evidence type="ECO:0000256" key="1">
    <source>
        <dbReference type="ARBA" id="ARBA00023015"/>
    </source>
</evidence>
<dbReference type="SUPFAM" id="SSF46689">
    <property type="entry name" value="Homeodomain-like"/>
    <property type="match status" value="1"/>
</dbReference>
<evidence type="ECO:0000256" key="3">
    <source>
        <dbReference type="ARBA" id="ARBA00023163"/>
    </source>
</evidence>
<protein>
    <submittedName>
        <fullName evidence="7">TetR/AcrR family transcriptional regulator</fullName>
    </submittedName>
</protein>
<proteinExistence type="predicted"/>
<evidence type="ECO:0000256" key="4">
    <source>
        <dbReference type="PROSITE-ProRule" id="PRU00335"/>
    </source>
</evidence>
<dbReference type="InterPro" id="IPR036271">
    <property type="entry name" value="Tet_transcr_reg_TetR-rel_C_sf"/>
</dbReference>
<evidence type="ECO:0000259" key="6">
    <source>
        <dbReference type="PROSITE" id="PS50977"/>
    </source>
</evidence>
<dbReference type="Proteomes" id="UP001501822">
    <property type="component" value="Unassembled WGS sequence"/>
</dbReference>
<keyword evidence="1" id="KW-0805">Transcription regulation</keyword>
<evidence type="ECO:0000313" key="7">
    <source>
        <dbReference type="EMBL" id="GAA0337140.1"/>
    </source>
</evidence>
<feature type="DNA-binding region" description="H-T-H motif" evidence="4">
    <location>
        <begin position="32"/>
        <end position="51"/>
    </location>
</feature>
<dbReference type="InterPro" id="IPR001647">
    <property type="entry name" value="HTH_TetR"/>
</dbReference>
<organism evidence="7 8">
    <name type="scientific">Actinoallomurus spadix</name>
    <dbReference type="NCBI Taxonomy" id="79912"/>
    <lineage>
        <taxon>Bacteria</taxon>
        <taxon>Bacillati</taxon>
        <taxon>Actinomycetota</taxon>
        <taxon>Actinomycetes</taxon>
        <taxon>Streptosporangiales</taxon>
        <taxon>Thermomonosporaceae</taxon>
        <taxon>Actinoallomurus</taxon>
    </lineage>
</organism>
<keyword evidence="8" id="KW-1185">Reference proteome</keyword>
<evidence type="ECO:0000313" key="8">
    <source>
        <dbReference type="Proteomes" id="UP001501822"/>
    </source>
</evidence>
<dbReference type="InterPro" id="IPR009057">
    <property type="entry name" value="Homeodomain-like_sf"/>
</dbReference>
<dbReference type="PROSITE" id="PS50977">
    <property type="entry name" value="HTH_TETR_2"/>
    <property type="match status" value="1"/>
</dbReference>
<sequence>MADRPYHHGELRTALLDTAEALIRERGVDGWSLREVSVRVGVSPSAAYHHFASRDALVQALSRRVLARLGERLGDEVERAGGDGVEGVVAFGRGYVRWALEDPAVARHWLAYNAGGGDRTAPHPHRVLAAALDRLVETGGLPAEARPGADFVVWAAVHGLAALLVDGLVHLDTPEAVYAQAERVVRATLIGLSRQAPPPQGWPTPRSAYTERAVDPRR</sequence>
<feature type="domain" description="HTH tetR-type" evidence="6">
    <location>
        <begin position="9"/>
        <end position="69"/>
    </location>
</feature>
<feature type="region of interest" description="Disordered" evidence="5">
    <location>
        <begin position="195"/>
        <end position="218"/>
    </location>
</feature>